<dbReference type="EMBL" id="JAPQKH010000001">
    <property type="protein sequence ID" value="KAJ5115700.1"/>
    <property type="molecule type" value="Genomic_DNA"/>
</dbReference>
<dbReference type="AlphaFoldDB" id="A0A9W9KRS1"/>
<proteinExistence type="predicted"/>
<organism evidence="1 2">
    <name type="scientific">Penicillium angulare</name>
    <dbReference type="NCBI Taxonomy" id="116970"/>
    <lineage>
        <taxon>Eukaryota</taxon>
        <taxon>Fungi</taxon>
        <taxon>Dikarya</taxon>
        <taxon>Ascomycota</taxon>
        <taxon>Pezizomycotina</taxon>
        <taxon>Eurotiomycetes</taxon>
        <taxon>Eurotiomycetidae</taxon>
        <taxon>Eurotiales</taxon>
        <taxon>Aspergillaceae</taxon>
        <taxon>Penicillium</taxon>
    </lineage>
</organism>
<reference evidence="1" key="1">
    <citation type="submission" date="2022-11" db="EMBL/GenBank/DDBJ databases">
        <authorList>
            <person name="Petersen C."/>
        </authorList>
    </citation>
    <scope>NUCLEOTIDE SEQUENCE</scope>
    <source>
        <strain evidence="1">IBT 30069</strain>
    </source>
</reference>
<accession>A0A9W9KRS1</accession>
<name>A0A9W9KRS1_9EURO</name>
<dbReference type="OrthoDB" id="4272604at2759"/>
<keyword evidence="2" id="KW-1185">Reference proteome</keyword>
<evidence type="ECO:0000313" key="1">
    <source>
        <dbReference type="EMBL" id="KAJ5115700.1"/>
    </source>
</evidence>
<comment type="caution">
    <text evidence="1">The sequence shown here is derived from an EMBL/GenBank/DDBJ whole genome shotgun (WGS) entry which is preliminary data.</text>
</comment>
<protein>
    <submittedName>
        <fullName evidence="1">Uncharacterized protein</fullName>
    </submittedName>
</protein>
<evidence type="ECO:0000313" key="2">
    <source>
        <dbReference type="Proteomes" id="UP001149165"/>
    </source>
</evidence>
<sequence length="229" mass="25827">MWSELVKAGRRDRPKSVDKLRAKGALMANFIQNPDVPGCKDFRQVTFNTLTTIAEFRSVQLPACPELARGGIDELLDIWAQPIVPELRSWRLDFGEGNGRFTGRTGANVMIIDYAVRPRDHPGIPHVGATFNALYQHTEGSLDSLRHIYVCYIVNRQTHKLLETYGQGRRQFDHGTPEYEAILGTRIGRMVASVVLGGFTRGTRRISRIVGNDRTGLGYWDLRFDVEAI</sequence>
<gene>
    <name evidence="1" type="ORF">N7456_000048</name>
</gene>
<reference evidence="1" key="2">
    <citation type="journal article" date="2023" name="IMA Fungus">
        <title>Comparative genomic study of the Penicillium genus elucidates a diverse pangenome and 15 lateral gene transfer events.</title>
        <authorList>
            <person name="Petersen C."/>
            <person name="Sorensen T."/>
            <person name="Nielsen M.R."/>
            <person name="Sondergaard T.E."/>
            <person name="Sorensen J.L."/>
            <person name="Fitzpatrick D.A."/>
            <person name="Frisvad J.C."/>
            <person name="Nielsen K.L."/>
        </authorList>
    </citation>
    <scope>NUCLEOTIDE SEQUENCE</scope>
    <source>
        <strain evidence="1">IBT 30069</strain>
    </source>
</reference>
<dbReference type="Proteomes" id="UP001149165">
    <property type="component" value="Unassembled WGS sequence"/>
</dbReference>